<feature type="compositionally biased region" description="Polar residues" evidence="1">
    <location>
        <begin position="64"/>
        <end position="73"/>
    </location>
</feature>
<evidence type="ECO:0000313" key="3">
    <source>
        <dbReference type="Proteomes" id="UP000051952"/>
    </source>
</evidence>
<dbReference type="Proteomes" id="UP000051952">
    <property type="component" value="Unassembled WGS sequence"/>
</dbReference>
<dbReference type="VEuPathDB" id="TriTrypDB:BSAL_19200"/>
<gene>
    <name evidence="2" type="ORF">BSAL_19200</name>
</gene>
<protein>
    <submittedName>
        <fullName evidence="2">Uncharacterized protein</fullName>
    </submittedName>
</protein>
<name>A0A0S4JC08_BODSA</name>
<sequence length="152" mass="16442">MPTVFPSNAVMELECAEVYSRTIIHCEEADILQRACLGFRRFGIPGPSSFSVGSIEPGSPADVRQSSSSNTVSLPGGGPRINISNSCSVCCKRREIADGTCAHAAEAAASVLRYQQFNEYHADITQRLRAASSRIQSAHLQFVARRDSHVSN</sequence>
<dbReference type="AlphaFoldDB" id="A0A0S4JC08"/>
<evidence type="ECO:0000256" key="1">
    <source>
        <dbReference type="SAM" id="MobiDB-lite"/>
    </source>
</evidence>
<accession>A0A0S4JC08</accession>
<keyword evidence="3" id="KW-1185">Reference proteome</keyword>
<evidence type="ECO:0000313" key="2">
    <source>
        <dbReference type="EMBL" id="CUG89083.1"/>
    </source>
</evidence>
<proteinExistence type="predicted"/>
<reference evidence="3" key="1">
    <citation type="submission" date="2015-09" db="EMBL/GenBank/DDBJ databases">
        <authorList>
            <consortium name="Pathogen Informatics"/>
        </authorList>
    </citation>
    <scope>NUCLEOTIDE SEQUENCE [LARGE SCALE GENOMIC DNA]</scope>
    <source>
        <strain evidence="3">Lake Konstanz</strain>
    </source>
</reference>
<feature type="region of interest" description="Disordered" evidence="1">
    <location>
        <begin position="54"/>
        <end position="77"/>
    </location>
</feature>
<dbReference type="EMBL" id="CYKH01001703">
    <property type="protein sequence ID" value="CUG89083.1"/>
    <property type="molecule type" value="Genomic_DNA"/>
</dbReference>
<organism evidence="2 3">
    <name type="scientific">Bodo saltans</name>
    <name type="common">Flagellated protozoan</name>
    <dbReference type="NCBI Taxonomy" id="75058"/>
    <lineage>
        <taxon>Eukaryota</taxon>
        <taxon>Discoba</taxon>
        <taxon>Euglenozoa</taxon>
        <taxon>Kinetoplastea</taxon>
        <taxon>Metakinetoplastina</taxon>
        <taxon>Eubodonida</taxon>
        <taxon>Bodonidae</taxon>
        <taxon>Bodo</taxon>
    </lineage>
</organism>